<dbReference type="Gene3D" id="6.20.50.100">
    <property type="match status" value="2"/>
</dbReference>
<dbReference type="GO" id="GO:0009279">
    <property type="term" value="C:cell outer membrane"/>
    <property type="evidence" value="ECO:0007669"/>
    <property type="project" value="UniProtKB-SubCell"/>
</dbReference>
<feature type="domain" description="ESPR" evidence="15">
    <location>
        <begin position="1"/>
        <end position="44"/>
    </location>
</feature>
<feature type="compositionally biased region" description="Low complexity" evidence="11">
    <location>
        <begin position="1651"/>
        <end position="1671"/>
    </location>
</feature>
<feature type="domain" description="Trimeric autotransporter adhesin YadA-like stalk" evidence="14">
    <location>
        <begin position="345"/>
        <end position="384"/>
    </location>
</feature>
<dbReference type="GO" id="GO:0015031">
    <property type="term" value="P:protein transport"/>
    <property type="evidence" value="ECO:0007669"/>
    <property type="project" value="UniProtKB-KW"/>
</dbReference>
<feature type="domain" description="Trimeric autotransporter adhesin YadA-like stalk" evidence="14">
    <location>
        <begin position="2273"/>
        <end position="2314"/>
    </location>
</feature>
<evidence type="ECO:0000256" key="6">
    <source>
        <dbReference type="ARBA" id="ARBA00022692"/>
    </source>
</evidence>
<feature type="domain" description="Trimeric autotransporter adhesin YadA-like stalk" evidence="14">
    <location>
        <begin position="1877"/>
        <end position="1916"/>
    </location>
</feature>
<feature type="compositionally biased region" description="Basic and acidic residues" evidence="11">
    <location>
        <begin position="1353"/>
        <end position="1367"/>
    </location>
</feature>
<dbReference type="Gene3D" id="2.150.10.10">
    <property type="entry name" value="Serralysin-like metalloprotease, C-terminal"/>
    <property type="match status" value="2"/>
</dbReference>
<reference evidence="16 17" key="1">
    <citation type="submission" date="2013-10" db="EMBL/GenBank/DDBJ databases">
        <title>The Genome Sequence of Acinetobacter nectaris CIP 110549.</title>
        <authorList>
            <consortium name="The Broad Institute Genomics Platform"/>
            <consortium name="The Broad Institute Genome Sequencing Center for Infectious Disease"/>
            <person name="Cerqueira G."/>
            <person name="Feldgarden M."/>
            <person name="Courvalin P."/>
            <person name="Grillot-Courvalin C."/>
            <person name="Clermont D."/>
            <person name="Rocha E."/>
            <person name="Yoon E.-J."/>
            <person name="Nemec A."/>
            <person name="Young S.K."/>
            <person name="Zeng Q."/>
            <person name="Gargeya S."/>
            <person name="Fitzgerald M."/>
            <person name="Abouelleil A."/>
            <person name="Alvarado L."/>
            <person name="Berlin A.M."/>
            <person name="Chapman S.B."/>
            <person name="Gainer-Dewar J."/>
            <person name="Goldberg J."/>
            <person name="Gnerre S."/>
            <person name="Griggs A."/>
            <person name="Gujja S."/>
            <person name="Hansen M."/>
            <person name="Howarth C."/>
            <person name="Imamovic A."/>
            <person name="Ireland A."/>
            <person name="Larimer J."/>
            <person name="McCowan C."/>
            <person name="Murphy C."/>
            <person name="Pearson M."/>
            <person name="Poon T.W."/>
            <person name="Priest M."/>
            <person name="Roberts A."/>
            <person name="Saif S."/>
            <person name="Shea T."/>
            <person name="Sykes S."/>
            <person name="Wortman J."/>
            <person name="Nusbaum C."/>
            <person name="Birren B."/>
        </authorList>
    </citation>
    <scope>NUCLEOTIDE SEQUENCE [LARGE SCALE GENOMIC DNA]</scope>
    <source>
        <strain evidence="16 17">CIP 110549</strain>
    </source>
</reference>
<feature type="region of interest" description="Disordered" evidence="11">
    <location>
        <begin position="746"/>
        <end position="828"/>
    </location>
</feature>
<dbReference type="InterPro" id="IPR011049">
    <property type="entry name" value="Serralysin-like_metalloprot_C"/>
</dbReference>
<feature type="compositionally biased region" description="Low complexity" evidence="11">
    <location>
        <begin position="1235"/>
        <end position="1248"/>
    </location>
</feature>
<feature type="domain" description="Trimeric autotransporter adhesin YadA-like stalk" evidence="14">
    <location>
        <begin position="1792"/>
        <end position="1835"/>
    </location>
</feature>
<dbReference type="GO" id="GO:0009986">
    <property type="term" value="C:cell surface"/>
    <property type="evidence" value="ECO:0007669"/>
    <property type="project" value="UniProtKB-SubCell"/>
</dbReference>
<feature type="region of interest" description="Disordered" evidence="11">
    <location>
        <begin position="1610"/>
        <end position="1758"/>
    </location>
</feature>
<dbReference type="Pfam" id="PF05662">
    <property type="entry name" value="YadA_stalk"/>
    <property type="match status" value="12"/>
</dbReference>
<dbReference type="InterPro" id="IPR005594">
    <property type="entry name" value="YadA_C"/>
</dbReference>
<feature type="region of interest" description="Disordered" evidence="11">
    <location>
        <begin position="1235"/>
        <end position="1264"/>
    </location>
</feature>
<evidence type="ECO:0000256" key="7">
    <source>
        <dbReference type="ARBA" id="ARBA00022729"/>
    </source>
</evidence>
<feature type="compositionally biased region" description="Low complexity" evidence="11">
    <location>
        <begin position="1610"/>
        <end position="1623"/>
    </location>
</feature>
<feature type="compositionally biased region" description="Polar residues" evidence="11">
    <location>
        <begin position="1249"/>
        <end position="1264"/>
    </location>
</feature>
<feature type="compositionally biased region" description="Polar residues" evidence="11">
    <location>
        <begin position="1387"/>
        <end position="1406"/>
    </location>
</feature>
<evidence type="ECO:0000256" key="2">
    <source>
        <dbReference type="ARBA" id="ARBA00004442"/>
    </source>
</evidence>
<feature type="compositionally biased region" description="Low complexity" evidence="11">
    <location>
        <begin position="1691"/>
        <end position="1724"/>
    </location>
</feature>
<accession>V2TGA3</accession>
<feature type="compositionally biased region" description="Polar residues" evidence="11">
    <location>
        <begin position="1728"/>
        <end position="1758"/>
    </location>
</feature>
<keyword evidence="4" id="KW-0813">Transport</keyword>
<feature type="domain" description="Trimeric autotransporter adhesin YadA-like stalk" evidence="14">
    <location>
        <begin position="2137"/>
        <end position="2176"/>
    </location>
</feature>
<protein>
    <submittedName>
        <fullName evidence="16">Uncharacterized protein</fullName>
    </submittedName>
</protein>
<gene>
    <name evidence="16" type="ORF">P256_02533</name>
</gene>
<dbReference type="SUPFAM" id="SSF101967">
    <property type="entry name" value="Adhesin YadA, collagen-binding domain"/>
    <property type="match status" value="5"/>
</dbReference>
<name>V2TGA3_9GAMM</name>
<dbReference type="Gene3D" id="6.10.250.2120">
    <property type="match status" value="1"/>
</dbReference>
<evidence type="ECO:0000256" key="5">
    <source>
        <dbReference type="ARBA" id="ARBA00022452"/>
    </source>
</evidence>
<dbReference type="Pfam" id="PF05658">
    <property type="entry name" value="YadA_head"/>
    <property type="match status" value="4"/>
</dbReference>
<feature type="domain" description="Trimeric autotransporter adhesin YadA-like stalk" evidence="14">
    <location>
        <begin position="1479"/>
        <end position="1518"/>
    </location>
</feature>
<comment type="similarity">
    <text evidence="3">Belongs to the autotransporter-2 (AT-2) (TC 1.B.40) family.</text>
</comment>
<sequence>MNKIYKIVWNATLGTWVAVSELAKSKKKATKALVGSATAIAMITFSQGAFALGEGSGNGVSAAPKSTGDSTCPTATATYTADVALGCGATATSNNSAQGGNSATNSFGAVAIGSADNRGLANASYTINGTTYSTKTTTAAGTQTVALGSGVRALKGESTAIGNDSDAIGFASIAIGGDDIGSVSDATKTGYQSVTGNTLDTSSGQWGNGGLTGGYRTTASGDASMAIGMNARAAGDLSNAFGTQAQAMANSALALGTTAKAKNAGSTAVGVNSSASADKATALGANTQATVANGVALGSGSVASTDSGVKGYDPLNGTNSSQSSTAWQSNAAAVSVGNGSTLTRQITGLAAGQQDTDAVNVAQLKQARTYTTNVANSLKNVLGSSANSTTDGTVTLSNIGGTGKSNINDAISSVNTAAAQAKSTVTNGKNIVVTSATSADGQGTTYTVKTADDLNVNSVKAGNSTLNNNGLSISGGPSVTTNGIDAKNTLVTGFSNGSISSGSTDAINGGQLYNTNTSIANVIGGNAKVGTDGTVTTNDIGGTGKSTISDAVASVKSASANAQATADKGLNFRANDGAIDNVSLGDTVTLADGTNTKATYDSSTNTYKYSVVDAPTFTGVVKANGFDANNQKIIDVANGTIGANSTDAVNGGQISTISNSTQSLIGGNAKVNTDGTVTTTDIAGTGKSNVSDAVASVKDQATKAKTTVTSGDNITVAQNTNNDGSTNYTVSAAKDLNVNSLKAGNASVTNSGVTVDDGTNKNTSTASQNVLSTSNGTSKNISQADSNTLTDGGNGYNISNASSNKITNGSSTNTTTADNNTIQSGSNKNISTATTNTLSDNFNSNTSTTSSNTITDGTYTTVTKANGTTYGSANSNNKASTVIGQNGLTFTDSNNNPTGPSVTASGLNAGNQQVTNVASAGNIADANNAKNAVNASDLYTQVTNVTNSGLNFNGDTGTTVHRNLGQAVSLKGGITDTTKLADASNVGVIANGSDSLQVKLAKDVNLGSDGSLAIGNSTLNNSGLKVNDGNGNISQVTATGTTVKDSNGNNSNYGATSTQYKDSSNNVLTTVGTDGLSVSGGPSITKNGIDAASKQITNVASAVNDNDAVNKKDLDTVAQAGSTKTNQLGTDTASALGGGAKYDSSTGTVSTPTYSVNGTKTTGVEGAIKALDQGFNVTSNGSNSKAVKSGDTLDIGTASGEKNLTVTKADNKITYALNRNLDVDSVKAGNSTLDTTGLTTTDSNGNSTQLTASGTNVQGKDSSGNAVSATYGAGQSALTSGTNTTTTTAAGTTVKNGDVSSQLTANTLTVGSGSSPVTVDGSKGTVTGLTNTTWSDSSASNRSEAATTGQVADVKKSADDQFAKLKTEGNTITDGSNSNASNANGNTLTDSKGTNSSTAGSNTLTQGNNTNTSTAGSNTLSDGTHTTTTTPTGTTYGLADASNKTSTQIGQDGLSFTDSTGKTTGPSVTASGLNAGNEKVTNVAAGTVSPTSTDGVNGSQLSGVSSSVATALGGGSAVQPDGTVSTPTYSVNGTKTTGVEGAIKALDQGFNVTSNGSNSKAVKSGDTLDIGTASGEKNLTVTKADNKITYALNRNLDVDSVKAGNSTLDTTGLTTTDSNGNSTQLTASGTNVQGKDSSGNAVSATYGAGQSALTSGTNTTTTTAAGTSVTGKDSSGNSVTAIYGADKNALTSGSNTTTANATGTTTKDGSGNTNATTATATSLDDGTKGNSNTLTATGSTLKDAAGNQSATTASGFNVTDKTGQGTTVSSNGVTVANGPSLTTSGIDAANKKISNLQSGSIVAGSTDAVTGGQVAQIQDSLTSQIGSLGSGAVQYAKNPDGSVNYNSIVAGNGKGTAITTGKDQYGNTVVTSGGTTISNVANGTSASDAVNKGQLDSAISNNITNVKNANGDAVNVTGQVVNQNYSATNPDQNSLFLTYDKSGQTTTDQLTIGETVQKMNTEGVKFAHTNSTDGKDSSAAGKNSTALGVNATASEKATNAVVIGNNSSVTGTSSVAIGDGAVASGTQSISVGTGNNVTGNHSGAFGDPSTITGNESYVLGNNNTVNTDNTFVVGNNVKTTTAGSVVLGNSSAARTGAGVSGYVPTGATTSDQKAINATTSTTGTVAVGDAQIGIYRQVTGVAAGTADSDAVNVAQLKAVDNKVLALKTDGNTISDSTGNTNQSIATSSTLSGKDAKGNPISAQTTAAGLKVSTKDSKGNDITSASYGASSAKYTNADGSSSIVGGNGLAFADTTGAQTGPSITAQGIDAGNQRITNVAAGTISSSSKDAVNGGQVSNISNSIANAIGGVKVNQDGTISNPTYNIAGGSQTNISDALNALNTAVQNANTTGKDISVSKVNVGNAGLDTNGLTVASGSNSTSTTAAGVSVKDSAGNSANYSAQNATLTDANGNKVTTTASGTTYGYANNQAGTVVNQTGLSFKDASGNATGPSVTASGINAGGKTVTGVAAGVNATDAVNKGQLDTAVSTVSNTVNTLSNAAVQYDKNADGSVNKGRVSLGDGTNPTTLTNVADGTVAAGSKDAVNGGQLANVQSQVTANTNSINSLNSSVSDLASGKSGAIQQADKNGDISIGKDTGGTKVNVANSTGATRTITGVSAGNATSASSTDAVNGGQLYQSNAAVAAALGGNAQVQSNGTVSTSNIGGTGQNTIDGAVGNLNGRVGNLESAFVQTNQQLNKFRNETNAGIAGAMAVGNLPQPSEAGMSMVSAGLGGYRGEGAVSVGVSAITDSNKYIWKFGASADTRSNVSGAISVGYQWK</sequence>
<feature type="compositionally biased region" description="Low complexity" evidence="11">
    <location>
        <begin position="1279"/>
        <end position="1293"/>
    </location>
</feature>
<feature type="compositionally biased region" description="Low complexity" evidence="11">
    <location>
        <begin position="1375"/>
        <end position="1386"/>
    </location>
</feature>
<dbReference type="EMBL" id="AYER01000014">
    <property type="protein sequence ID" value="ESK36546.1"/>
    <property type="molecule type" value="Genomic_DNA"/>
</dbReference>
<dbReference type="InterPro" id="IPR024973">
    <property type="entry name" value="ESPR"/>
</dbReference>
<dbReference type="RefSeq" id="WP_023274137.1">
    <property type="nucleotide sequence ID" value="NZ_KI530740.1"/>
</dbReference>
<evidence type="ECO:0000256" key="11">
    <source>
        <dbReference type="SAM" id="MobiDB-lite"/>
    </source>
</evidence>
<dbReference type="Pfam" id="PF13018">
    <property type="entry name" value="ESPR"/>
    <property type="match status" value="1"/>
</dbReference>
<evidence type="ECO:0000313" key="16">
    <source>
        <dbReference type="EMBL" id="ESK36546.1"/>
    </source>
</evidence>
<evidence type="ECO:0000256" key="3">
    <source>
        <dbReference type="ARBA" id="ARBA00005848"/>
    </source>
</evidence>
<keyword evidence="6" id="KW-0812">Transmembrane</keyword>
<dbReference type="PATRIC" id="fig|1392540.3.peg.2442"/>
<evidence type="ECO:0000259" key="13">
    <source>
        <dbReference type="Pfam" id="PF05658"/>
    </source>
</evidence>
<feature type="compositionally biased region" description="Polar residues" evidence="11">
    <location>
        <begin position="1442"/>
        <end position="1474"/>
    </location>
</feature>
<feature type="compositionally biased region" description="Polar residues" evidence="11">
    <location>
        <begin position="1324"/>
        <end position="1350"/>
    </location>
</feature>
<comment type="caution">
    <text evidence="16">The sequence shown here is derived from an EMBL/GenBank/DDBJ whole genome shotgun (WGS) entry which is preliminary data.</text>
</comment>
<dbReference type="STRING" id="1392540.P256_02533"/>
<organism evidence="16 17">
    <name type="scientific">Acinetobacter nectaris CIP 110549</name>
    <dbReference type="NCBI Taxonomy" id="1392540"/>
    <lineage>
        <taxon>Bacteria</taxon>
        <taxon>Pseudomonadati</taxon>
        <taxon>Pseudomonadota</taxon>
        <taxon>Gammaproteobacteria</taxon>
        <taxon>Moraxellales</taxon>
        <taxon>Moraxellaceae</taxon>
        <taxon>Acinetobacter</taxon>
    </lineage>
</organism>
<feature type="domain" description="Trimeric autotransporter adhesin YadA-like stalk" evidence="14">
    <location>
        <begin position="2612"/>
        <end position="2656"/>
    </location>
</feature>
<keyword evidence="9" id="KW-0472">Membrane</keyword>
<dbReference type="InterPro" id="IPR045584">
    <property type="entry name" value="Pilin-like"/>
</dbReference>
<feature type="domain" description="Trimeric autotransporter adhesin YadA-like stalk" evidence="14">
    <location>
        <begin position="2464"/>
        <end position="2504"/>
    </location>
</feature>
<feature type="domain" description="Trimeric autotransporter adhesin YadA-like head" evidence="13">
    <location>
        <begin position="214"/>
        <end position="231"/>
    </location>
</feature>
<feature type="region of interest" description="Disordered" evidence="11">
    <location>
        <begin position="2169"/>
        <end position="2199"/>
    </location>
</feature>
<feature type="domain" description="Trimeric autotransporter adhesin YadA-like stalk" evidence="14">
    <location>
        <begin position="1095"/>
        <end position="1135"/>
    </location>
</feature>
<evidence type="ECO:0000256" key="9">
    <source>
        <dbReference type="ARBA" id="ARBA00023136"/>
    </source>
</evidence>
<dbReference type="Pfam" id="PF03895">
    <property type="entry name" value="YadA_anchor"/>
    <property type="match status" value="1"/>
</dbReference>
<dbReference type="Proteomes" id="UP000023785">
    <property type="component" value="Unassembled WGS sequence"/>
</dbReference>
<feature type="compositionally biased region" description="Polar residues" evidence="11">
    <location>
        <begin position="2169"/>
        <end position="2191"/>
    </location>
</feature>
<feature type="region of interest" description="Disordered" evidence="11">
    <location>
        <begin position="1311"/>
        <end position="1474"/>
    </location>
</feature>
<dbReference type="SUPFAM" id="SSF54523">
    <property type="entry name" value="Pili subunits"/>
    <property type="match status" value="1"/>
</dbReference>
<feature type="domain" description="Trimeric autotransporter adhesin YadA-like stalk" evidence="14">
    <location>
        <begin position="632"/>
        <end position="675"/>
    </location>
</feature>
<keyword evidence="17" id="KW-1185">Reference proteome</keyword>
<feature type="domain" description="Trimeric autotransporter adhesin YadA-like head" evidence="13">
    <location>
        <begin position="261"/>
        <end position="287"/>
    </location>
</feature>
<dbReference type="HOGENOM" id="CLU_229919_0_0_6"/>
<evidence type="ECO:0000259" key="12">
    <source>
        <dbReference type="Pfam" id="PF03895"/>
    </source>
</evidence>
<feature type="compositionally biased region" description="Polar residues" evidence="11">
    <location>
        <begin position="760"/>
        <end position="801"/>
    </location>
</feature>
<proteinExistence type="inferred from homology"/>
<keyword evidence="7" id="KW-0732">Signal</keyword>
<feature type="domain" description="Trimeric autotransporter adhesin YadA-like head" evidence="13">
    <location>
        <begin position="2010"/>
        <end position="2034"/>
    </location>
</feature>
<evidence type="ECO:0000259" key="15">
    <source>
        <dbReference type="Pfam" id="PF13018"/>
    </source>
</evidence>
<comment type="subcellular location">
    <subcellularLocation>
        <location evidence="2">Cell outer membrane</location>
    </subcellularLocation>
    <subcellularLocation>
        <location evidence="1">Cell surface</location>
    </subcellularLocation>
</comment>
<keyword evidence="10" id="KW-0998">Cell outer membrane</keyword>
<feature type="compositionally biased region" description="Polar residues" evidence="11">
    <location>
        <begin position="1624"/>
        <end position="1643"/>
    </location>
</feature>
<evidence type="ECO:0000256" key="4">
    <source>
        <dbReference type="ARBA" id="ARBA00022448"/>
    </source>
</evidence>
<dbReference type="CDD" id="cd12820">
    <property type="entry name" value="LbR_YadA-like"/>
    <property type="match status" value="1"/>
</dbReference>
<feature type="domain" description="Trimeric autotransporter adhesin YadA-like stalk" evidence="14">
    <location>
        <begin position="2527"/>
        <end position="2570"/>
    </location>
</feature>
<keyword evidence="8" id="KW-0653">Protein transport</keyword>
<evidence type="ECO:0000256" key="8">
    <source>
        <dbReference type="ARBA" id="ARBA00022927"/>
    </source>
</evidence>
<dbReference type="Gene3D" id="2.20.70.140">
    <property type="match status" value="7"/>
</dbReference>
<feature type="compositionally biased region" description="Low complexity" evidence="11">
    <location>
        <begin position="802"/>
        <end position="821"/>
    </location>
</feature>
<feature type="domain" description="Trimeric autotransporter adhesin YadA-like stalk" evidence="14">
    <location>
        <begin position="496"/>
        <end position="532"/>
    </location>
</feature>
<feature type="domain" description="Trimeric autotransporter adhesin YadA-like C-terminal membrane anchor" evidence="12">
    <location>
        <begin position="2716"/>
        <end position="2776"/>
    </location>
</feature>
<dbReference type="Gene3D" id="1.20.5.170">
    <property type="match status" value="5"/>
</dbReference>
<evidence type="ECO:0000259" key="14">
    <source>
        <dbReference type="Pfam" id="PF05662"/>
    </source>
</evidence>
<feature type="domain" description="Trimeric autotransporter adhesin YadA-like head" evidence="13">
    <location>
        <begin position="1979"/>
        <end position="2007"/>
    </location>
</feature>
<keyword evidence="5" id="KW-1134">Transmembrane beta strand</keyword>
<feature type="region of interest" description="Disordered" evidence="11">
    <location>
        <begin position="1275"/>
        <end position="1294"/>
    </location>
</feature>
<evidence type="ECO:0000256" key="1">
    <source>
        <dbReference type="ARBA" id="ARBA00004241"/>
    </source>
</evidence>
<evidence type="ECO:0000313" key="17">
    <source>
        <dbReference type="Proteomes" id="UP000023785"/>
    </source>
</evidence>
<evidence type="ECO:0000256" key="10">
    <source>
        <dbReference type="ARBA" id="ARBA00023237"/>
    </source>
</evidence>
<dbReference type="Gene3D" id="6.10.250.2040">
    <property type="match status" value="2"/>
</dbReference>
<dbReference type="eggNOG" id="COG5295">
    <property type="taxonomic scope" value="Bacteria"/>
</dbReference>
<feature type="compositionally biased region" description="Low complexity" evidence="11">
    <location>
        <begin position="1407"/>
        <end position="1437"/>
    </location>
</feature>
<dbReference type="InterPro" id="IPR008635">
    <property type="entry name" value="Coiled_stalk_dom"/>
</dbReference>
<dbReference type="InterPro" id="IPR008640">
    <property type="entry name" value="Adhesin_Head_dom"/>
</dbReference>
<dbReference type="OrthoDB" id="1631723at2"/>